<organism evidence="2 3">
    <name type="scientific">Araneus ventricosus</name>
    <name type="common">Orbweaver spider</name>
    <name type="synonym">Epeira ventricosa</name>
    <dbReference type="NCBI Taxonomy" id="182803"/>
    <lineage>
        <taxon>Eukaryota</taxon>
        <taxon>Metazoa</taxon>
        <taxon>Ecdysozoa</taxon>
        <taxon>Arthropoda</taxon>
        <taxon>Chelicerata</taxon>
        <taxon>Arachnida</taxon>
        <taxon>Araneae</taxon>
        <taxon>Araneomorphae</taxon>
        <taxon>Entelegynae</taxon>
        <taxon>Araneoidea</taxon>
        <taxon>Araneidae</taxon>
        <taxon>Araneus</taxon>
    </lineage>
</organism>
<proteinExistence type="predicted"/>
<evidence type="ECO:0000313" key="3">
    <source>
        <dbReference type="Proteomes" id="UP000499080"/>
    </source>
</evidence>
<evidence type="ECO:0000256" key="1">
    <source>
        <dbReference type="SAM" id="MobiDB-lite"/>
    </source>
</evidence>
<dbReference type="EMBL" id="BGPR01001982">
    <property type="protein sequence ID" value="GBM65539.1"/>
    <property type="molecule type" value="Genomic_DNA"/>
</dbReference>
<name>A0A4Y2HJV4_ARAVE</name>
<gene>
    <name evidence="2" type="ORF">AVEN_83388_1</name>
</gene>
<feature type="region of interest" description="Disordered" evidence="1">
    <location>
        <begin position="1"/>
        <end position="48"/>
    </location>
</feature>
<feature type="compositionally biased region" description="Low complexity" evidence="1">
    <location>
        <begin position="1"/>
        <end position="18"/>
    </location>
</feature>
<reference evidence="2 3" key="1">
    <citation type="journal article" date="2019" name="Sci. Rep.">
        <title>Orb-weaving spider Araneus ventricosus genome elucidates the spidroin gene catalogue.</title>
        <authorList>
            <person name="Kono N."/>
            <person name="Nakamura H."/>
            <person name="Ohtoshi R."/>
            <person name="Moran D.A.P."/>
            <person name="Shinohara A."/>
            <person name="Yoshida Y."/>
            <person name="Fujiwara M."/>
            <person name="Mori M."/>
            <person name="Tomita M."/>
            <person name="Arakawa K."/>
        </authorList>
    </citation>
    <scope>NUCLEOTIDE SEQUENCE [LARGE SCALE GENOMIC DNA]</scope>
</reference>
<dbReference type="Proteomes" id="UP000499080">
    <property type="component" value="Unassembled WGS sequence"/>
</dbReference>
<sequence>MDPQTVTSNSNSNQNTDQPLDLPTSRRSSRRRKLSYSSTTSASASAPSRALLSCYKDSTLQELVQKPKNIIKGRSKTKIGKVKYTADLKKDLSTRANLLLDIIEKAANLFLQPVHSLSLQ</sequence>
<evidence type="ECO:0000313" key="2">
    <source>
        <dbReference type="EMBL" id="GBM65539.1"/>
    </source>
</evidence>
<feature type="compositionally biased region" description="Low complexity" evidence="1">
    <location>
        <begin position="35"/>
        <end position="48"/>
    </location>
</feature>
<keyword evidence="3" id="KW-1185">Reference proteome</keyword>
<protein>
    <submittedName>
        <fullName evidence="2">Uncharacterized protein</fullName>
    </submittedName>
</protein>
<comment type="caution">
    <text evidence="2">The sequence shown here is derived from an EMBL/GenBank/DDBJ whole genome shotgun (WGS) entry which is preliminary data.</text>
</comment>
<dbReference type="AlphaFoldDB" id="A0A4Y2HJV4"/>
<accession>A0A4Y2HJV4</accession>